<dbReference type="EMBL" id="CYYR01000001">
    <property type="protein sequence ID" value="CUN36100.1"/>
    <property type="molecule type" value="Genomic_DNA"/>
</dbReference>
<keyword evidence="4" id="KW-0460">Magnesium</keyword>
<dbReference type="InterPro" id="IPR023214">
    <property type="entry name" value="HAD_sf"/>
</dbReference>
<evidence type="ECO:0000256" key="4">
    <source>
        <dbReference type="ARBA" id="ARBA00022842"/>
    </source>
</evidence>
<dbReference type="Gene3D" id="1.10.150.240">
    <property type="entry name" value="Putative phosphatase, domain 2"/>
    <property type="match status" value="1"/>
</dbReference>
<protein>
    <submittedName>
        <fullName evidence="6">2-deoxyglucose-6-phosphatase</fullName>
    </submittedName>
</protein>
<accession>A0A173WAP1</accession>
<name>A0A173WAP1_9FIRM</name>
<dbReference type="PANTHER" id="PTHR46193">
    <property type="entry name" value="6-PHOSPHOGLUCONATE PHOSPHATASE"/>
    <property type="match status" value="1"/>
</dbReference>
<proteinExistence type="inferred from homology"/>
<keyword evidence="5" id="KW-0119">Carbohydrate metabolism</keyword>
<comment type="similarity">
    <text evidence="2">Belongs to the HAD-like hydrolase superfamily. CbbY/CbbZ/Gph/YieH family.</text>
</comment>
<keyword evidence="3" id="KW-0479">Metal-binding</keyword>
<gene>
    <name evidence="6" type="ORF">ERS852392_00093</name>
</gene>
<reference evidence="6 7" key="1">
    <citation type="submission" date="2015-09" db="EMBL/GenBank/DDBJ databases">
        <authorList>
            <consortium name="Pathogen Informatics"/>
        </authorList>
    </citation>
    <scope>NUCLEOTIDE SEQUENCE [LARGE SCALE GENOMIC DNA]</scope>
    <source>
        <strain evidence="6 7">2789STDY5608835</strain>
    </source>
</reference>
<dbReference type="AlphaFoldDB" id="A0A173WAP1"/>
<dbReference type="Proteomes" id="UP000095395">
    <property type="component" value="Unassembled WGS sequence"/>
</dbReference>
<organism evidence="6 7">
    <name type="scientific">Roseburia inulinivorans</name>
    <dbReference type="NCBI Taxonomy" id="360807"/>
    <lineage>
        <taxon>Bacteria</taxon>
        <taxon>Bacillati</taxon>
        <taxon>Bacillota</taxon>
        <taxon>Clostridia</taxon>
        <taxon>Lachnospirales</taxon>
        <taxon>Lachnospiraceae</taxon>
        <taxon>Roseburia</taxon>
    </lineage>
</organism>
<dbReference type="GO" id="GO:0003824">
    <property type="term" value="F:catalytic activity"/>
    <property type="evidence" value="ECO:0007669"/>
    <property type="project" value="UniProtKB-ARBA"/>
</dbReference>
<evidence type="ECO:0000256" key="5">
    <source>
        <dbReference type="ARBA" id="ARBA00023277"/>
    </source>
</evidence>
<evidence type="ECO:0000313" key="7">
    <source>
        <dbReference type="Proteomes" id="UP000095395"/>
    </source>
</evidence>
<evidence type="ECO:0000256" key="3">
    <source>
        <dbReference type="ARBA" id="ARBA00022723"/>
    </source>
</evidence>
<dbReference type="InterPro" id="IPR023198">
    <property type="entry name" value="PGP-like_dom2"/>
</dbReference>
<comment type="cofactor">
    <cofactor evidence="1">
        <name>Mg(2+)</name>
        <dbReference type="ChEBI" id="CHEBI:18420"/>
    </cofactor>
</comment>
<dbReference type="GO" id="GO:0046872">
    <property type="term" value="F:metal ion binding"/>
    <property type="evidence" value="ECO:0007669"/>
    <property type="project" value="UniProtKB-KW"/>
</dbReference>
<evidence type="ECO:0000256" key="1">
    <source>
        <dbReference type="ARBA" id="ARBA00001946"/>
    </source>
</evidence>
<dbReference type="PANTHER" id="PTHR46193:SF18">
    <property type="entry name" value="HEXITOL PHOSPHATASE B"/>
    <property type="match status" value="1"/>
</dbReference>
<dbReference type="InterPro" id="IPR051600">
    <property type="entry name" value="Beta-PGM-like"/>
</dbReference>
<sequence>MVSSKKMIMKPVLLDFNGTLFSDTCFHMEAWSEIYRELHENTNEVPDSSFFCGPRNDDIIHAIAPDMPRAEREQCSVHKEALYRSICRKNPDKLHLTKGAEELLQYMKEHDCPYILASASIQANIDFYFETFHLERWLNKETCVYDDGTYDNKGEMHLEAARRLGADISECIVVEDSLNAIKYARNNKAGMIVAIGSENTHSNLIQAGADHCINDFTEFDYEWLRNRNPI</sequence>
<dbReference type="Gene3D" id="3.40.50.1000">
    <property type="entry name" value="HAD superfamily/HAD-like"/>
    <property type="match status" value="1"/>
</dbReference>
<dbReference type="Pfam" id="PF00702">
    <property type="entry name" value="Hydrolase"/>
    <property type="match status" value="1"/>
</dbReference>
<evidence type="ECO:0000313" key="6">
    <source>
        <dbReference type="EMBL" id="CUN36100.1"/>
    </source>
</evidence>
<dbReference type="InterPro" id="IPR036412">
    <property type="entry name" value="HAD-like_sf"/>
</dbReference>
<evidence type="ECO:0000256" key="2">
    <source>
        <dbReference type="ARBA" id="ARBA00006171"/>
    </source>
</evidence>
<dbReference type="SUPFAM" id="SSF56784">
    <property type="entry name" value="HAD-like"/>
    <property type="match status" value="1"/>
</dbReference>